<gene>
    <name evidence="12" type="ordered locus">Hoch_5123</name>
</gene>
<keyword evidence="3" id="KW-1003">Cell membrane</keyword>
<feature type="transmembrane region" description="Helical" evidence="10">
    <location>
        <begin position="156"/>
        <end position="182"/>
    </location>
</feature>
<dbReference type="GO" id="GO:0005886">
    <property type="term" value="C:plasma membrane"/>
    <property type="evidence" value="ECO:0007669"/>
    <property type="project" value="UniProtKB-SubCell"/>
</dbReference>
<dbReference type="EMBL" id="CP001804">
    <property type="protein sequence ID" value="ACY17611.1"/>
    <property type="molecule type" value="Genomic_DNA"/>
</dbReference>
<dbReference type="Proteomes" id="UP000001880">
    <property type="component" value="Chromosome"/>
</dbReference>
<evidence type="ECO:0000256" key="5">
    <source>
        <dbReference type="ARBA" id="ARBA00022927"/>
    </source>
</evidence>
<comment type="subcellular location">
    <subcellularLocation>
        <location evidence="1">Cell membrane</location>
        <topology evidence="1">Multi-pass membrane protein</topology>
    </subcellularLocation>
    <subcellularLocation>
        <location evidence="8">Membrane</location>
        <topology evidence="8">Multi-pass membrane protein</topology>
    </subcellularLocation>
</comment>
<reference evidence="12 13" key="1">
    <citation type="journal article" date="2010" name="Stand. Genomic Sci.">
        <title>Complete genome sequence of Haliangium ochraceum type strain (SMP-2).</title>
        <authorList>
            <consortium name="US DOE Joint Genome Institute (JGI-PGF)"/>
            <person name="Ivanova N."/>
            <person name="Daum C."/>
            <person name="Lang E."/>
            <person name="Abt B."/>
            <person name="Kopitz M."/>
            <person name="Saunders E."/>
            <person name="Lapidus A."/>
            <person name="Lucas S."/>
            <person name="Glavina Del Rio T."/>
            <person name="Nolan M."/>
            <person name="Tice H."/>
            <person name="Copeland A."/>
            <person name="Cheng J.F."/>
            <person name="Chen F."/>
            <person name="Bruce D."/>
            <person name="Goodwin L."/>
            <person name="Pitluck S."/>
            <person name="Mavromatis K."/>
            <person name="Pati A."/>
            <person name="Mikhailova N."/>
            <person name="Chen A."/>
            <person name="Palaniappan K."/>
            <person name="Land M."/>
            <person name="Hauser L."/>
            <person name="Chang Y.J."/>
            <person name="Jeffries C.D."/>
            <person name="Detter J.C."/>
            <person name="Brettin T."/>
            <person name="Rohde M."/>
            <person name="Goker M."/>
            <person name="Bristow J."/>
            <person name="Markowitz V."/>
            <person name="Eisen J.A."/>
            <person name="Hugenholtz P."/>
            <person name="Kyrpides N.C."/>
            <person name="Klenk H.P."/>
        </authorList>
    </citation>
    <scope>NUCLEOTIDE SEQUENCE [LARGE SCALE GENOMIC DNA]</scope>
    <source>
        <strain evidence="13">DSM 14365 / CIP 107738 / JCM 11303 / AJ 13395 / SMP-2</strain>
    </source>
</reference>
<evidence type="ECO:0000256" key="1">
    <source>
        <dbReference type="ARBA" id="ARBA00004651"/>
    </source>
</evidence>
<dbReference type="GO" id="GO:0017038">
    <property type="term" value="P:protein import"/>
    <property type="evidence" value="ECO:0007669"/>
    <property type="project" value="TreeGrafter"/>
</dbReference>
<evidence type="ECO:0000313" key="12">
    <source>
        <dbReference type="EMBL" id="ACY17611.1"/>
    </source>
</evidence>
<organism evidence="12 13">
    <name type="scientific">Haliangium ochraceum (strain DSM 14365 / JCM 11303 / SMP-2)</name>
    <dbReference type="NCBI Taxonomy" id="502025"/>
    <lineage>
        <taxon>Bacteria</taxon>
        <taxon>Pseudomonadati</taxon>
        <taxon>Myxococcota</taxon>
        <taxon>Polyangia</taxon>
        <taxon>Haliangiales</taxon>
        <taxon>Kofleriaceae</taxon>
        <taxon>Haliangium</taxon>
    </lineage>
</organism>
<keyword evidence="6 10" id="KW-1133">Transmembrane helix</keyword>
<keyword evidence="4 10" id="KW-0812">Transmembrane</keyword>
<dbReference type="AlphaFoldDB" id="D0LWG1"/>
<dbReference type="PANTHER" id="PTHR30625:SF15">
    <property type="entry name" value="BIOPOLYMER TRANSPORT PROTEIN EXBB"/>
    <property type="match status" value="1"/>
</dbReference>
<dbReference type="Pfam" id="PF01618">
    <property type="entry name" value="MotA_ExbB"/>
    <property type="match status" value="1"/>
</dbReference>
<evidence type="ECO:0000256" key="2">
    <source>
        <dbReference type="ARBA" id="ARBA00022448"/>
    </source>
</evidence>
<evidence type="ECO:0000256" key="7">
    <source>
        <dbReference type="ARBA" id="ARBA00023136"/>
    </source>
</evidence>
<evidence type="ECO:0000256" key="3">
    <source>
        <dbReference type="ARBA" id="ARBA00022475"/>
    </source>
</evidence>
<accession>D0LWG1</accession>
<keyword evidence="7 10" id="KW-0472">Membrane</keyword>
<dbReference type="KEGG" id="hoh:Hoch_5123"/>
<feature type="domain" description="MotA/TolQ/ExbB proton channel" evidence="11">
    <location>
        <begin position="85"/>
        <end position="192"/>
    </location>
</feature>
<keyword evidence="2 8" id="KW-0813">Transport</keyword>
<dbReference type="STRING" id="502025.Hoch_5123"/>
<evidence type="ECO:0000256" key="9">
    <source>
        <dbReference type="SAM" id="MobiDB-lite"/>
    </source>
</evidence>
<dbReference type="InterPro" id="IPR050790">
    <property type="entry name" value="ExbB/TolQ_transport"/>
</dbReference>
<comment type="similarity">
    <text evidence="8">Belongs to the exbB/tolQ family.</text>
</comment>
<protein>
    <submittedName>
        <fullName evidence="12">MotA/TolQ/ExbB proton channel</fullName>
    </submittedName>
</protein>
<feature type="region of interest" description="Disordered" evidence="9">
    <location>
        <begin position="207"/>
        <end position="234"/>
    </location>
</feature>
<proteinExistence type="inferred from homology"/>
<dbReference type="OrthoDB" id="4045at2"/>
<evidence type="ECO:0000259" key="11">
    <source>
        <dbReference type="Pfam" id="PF01618"/>
    </source>
</evidence>
<dbReference type="InterPro" id="IPR002898">
    <property type="entry name" value="MotA_ExbB_proton_chnl"/>
</dbReference>
<dbReference type="HOGENOM" id="CLU_053325_4_5_7"/>
<keyword evidence="13" id="KW-1185">Reference proteome</keyword>
<keyword evidence="5 8" id="KW-0653">Protein transport</keyword>
<evidence type="ECO:0000256" key="8">
    <source>
        <dbReference type="RuleBase" id="RU004057"/>
    </source>
</evidence>
<dbReference type="eggNOG" id="COG0811">
    <property type="taxonomic scope" value="Bacteria"/>
</dbReference>
<evidence type="ECO:0000256" key="6">
    <source>
        <dbReference type="ARBA" id="ARBA00022989"/>
    </source>
</evidence>
<sequence>MRLGHLLAAAGWPMLPIYACSVLAVAAFARKLWTWRRLGLERMGWLEPVLASLSAGALERAASEARGVAHPAARAAAAAIAVLPRRPDRARAEGARVASEELQRFESSLGLLSFTAQAAPLLGLLGTVIGMVGVFIDMGQGADAAARSVDVGHLSSGIWTALLTTAAGLIVAVPTLAAHGYLSACAERLRLRLHDTLERVLTAAPPAGATDAAASPTQPSETAAPAPASLAAAP</sequence>
<feature type="transmembrane region" description="Helical" evidence="10">
    <location>
        <begin position="6"/>
        <end position="29"/>
    </location>
</feature>
<name>D0LWG1_HALO1</name>
<evidence type="ECO:0000256" key="10">
    <source>
        <dbReference type="SAM" id="Phobius"/>
    </source>
</evidence>
<dbReference type="PANTHER" id="PTHR30625">
    <property type="entry name" value="PROTEIN TOLQ"/>
    <property type="match status" value="1"/>
</dbReference>
<feature type="transmembrane region" description="Helical" evidence="10">
    <location>
        <begin position="109"/>
        <end position="136"/>
    </location>
</feature>
<evidence type="ECO:0000313" key="13">
    <source>
        <dbReference type="Proteomes" id="UP000001880"/>
    </source>
</evidence>
<dbReference type="RefSeq" id="WP_012830203.1">
    <property type="nucleotide sequence ID" value="NC_013440.1"/>
</dbReference>
<evidence type="ECO:0000256" key="4">
    <source>
        <dbReference type="ARBA" id="ARBA00022692"/>
    </source>
</evidence>